<protein>
    <recommendedName>
        <fullName evidence="2">DUF7344 domain-containing protein</fullName>
    </recommendedName>
</protein>
<dbReference type="RefSeq" id="WP_014556141.1">
    <property type="nucleotide sequence ID" value="NC_017459.1"/>
</dbReference>
<keyword evidence="1" id="KW-0472">Membrane</keyword>
<name>G0LL96_HALWC</name>
<feature type="domain" description="DUF7344" evidence="2">
    <location>
        <begin position="22"/>
        <end position="101"/>
    </location>
</feature>
<keyword evidence="1" id="KW-0812">Transmembrane</keyword>
<sequence length="190" mass="21176">MMIADAAEQQNSVKALSTDEAYDILSDQRRRYAIHHLKQLDTAVSVQDLAEQVAAWENEKPIEQLNSQERKRVYISLYQSHLSTLDDEGIVEYDEENGMVSLTDAADELNIYFEVVAGDDIPWSIFYIGLTAAFSALVGLTYTGIGVLQRSQLIFVTIGMLVSYTAAGVIQTIQRKRMELGDSGPPPELQ</sequence>
<organism evidence="3 4">
    <name type="scientific">Haloquadratum walsbyi (strain DSM 16854 / JCM 12705 / C23)</name>
    <dbReference type="NCBI Taxonomy" id="768065"/>
    <lineage>
        <taxon>Archaea</taxon>
        <taxon>Methanobacteriati</taxon>
        <taxon>Methanobacteriota</taxon>
        <taxon>Stenosarchaea group</taxon>
        <taxon>Halobacteria</taxon>
        <taxon>Halobacteriales</taxon>
        <taxon>Haloferacaceae</taxon>
        <taxon>Haloquadratum</taxon>
    </lineage>
</organism>
<reference evidence="3 4" key="1">
    <citation type="journal article" date="2011" name="PLoS ONE">
        <title>Haloquadratum walsbyi: limited diversity in a global pond.</title>
        <authorList>
            <person name="Dyall-Smith M."/>
            <person name="Pfeiffer F."/>
            <person name="Klee K."/>
            <person name="Palm P."/>
            <person name="Gross K."/>
            <person name="Schuster S.C."/>
            <person name="Rampp M."/>
            <person name="Oesterhelt D."/>
        </authorList>
    </citation>
    <scope>NUCLEOTIDE SEQUENCE [LARGE SCALE GENOMIC DNA]</scope>
    <source>
        <strain evidence="4">DSM 16854 / JCM 12705 / C23</strain>
    </source>
</reference>
<gene>
    <name evidence="3" type="ordered locus">Hqrw_2705</name>
</gene>
<dbReference type="Proteomes" id="UP000007954">
    <property type="component" value="Chromosome"/>
</dbReference>
<dbReference type="Pfam" id="PF24035">
    <property type="entry name" value="DUF7344"/>
    <property type="match status" value="1"/>
</dbReference>
<evidence type="ECO:0000256" key="1">
    <source>
        <dbReference type="SAM" id="Phobius"/>
    </source>
</evidence>
<dbReference type="AlphaFoldDB" id="G0LL96"/>
<dbReference type="OrthoDB" id="331021at2157"/>
<dbReference type="GeneID" id="12447443"/>
<feature type="transmembrane region" description="Helical" evidence="1">
    <location>
        <begin position="125"/>
        <end position="145"/>
    </location>
</feature>
<dbReference type="InterPro" id="IPR055768">
    <property type="entry name" value="DUF7344"/>
</dbReference>
<keyword evidence="1" id="KW-1133">Transmembrane helix</keyword>
<dbReference type="HOGENOM" id="CLU_093378_0_0_2"/>
<feature type="transmembrane region" description="Helical" evidence="1">
    <location>
        <begin position="151"/>
        <end position="170"/>
    </location>
</feature>
<proteinExistence type="predicted"/>
<accession>G0LL96</accession>
<evidence type="ECO:0000313" key="3">
    <source>
        <dbReference type="EMBL" id="CCC40536.1"/>
    </source>
</evidence>
<dbReference type="KEGG" id="hwc:Hqrw_2705"/>
<evidence type="ECO:0000259" key="2">
    <source>
        <dbReference type="Pfam" id="PF24035"/>
    </source>
</evidence>
<dbReference type="EMBL" id="FR746099">
    <property type="protein sequence ID" value="CCC40536.1"/>
    <property type="molecule type" value="Genomic_DNA"/>
</dbReference>
<evidence type="ECO:0000313" key="4">
    <source>
        <dbReference type="Proteomes" id="UP000007954"/>
    </source>
</evidence>